<dbReference type="EMBL" id="HBUF01240178">
    <property type="protein sequence ID" value="CAG6676579.1"/>
    <property type="molecule type" value="Transcribed_RNA"/>
</dbReference>
<sequence>MSTAIPIPLQEPVRKLLEEDVKERVSTSVLVQYSYFNDPVIQALQFLDVISMKDPATKTVFYKETLIRALPYIPKKLWFQHVWPSLQQEMRTAEVLASVLQPIIYLIQECSLEEYESVILPAFRTVFSAPTGMIWKDLASHFLQ</sequence>
<dbReference type="InterPro" id="IPR051177">
    <property type="entry name" value="CIK-Related_Protein"/>
</dbReference>
<organism evidence="1">
    <name type="scientific">Cacopsylla melanoneura</name>
    <dbReference type="NCBI Taxonomy" id="428564"/>
    <lineage>
        <taxon>Eukaryota</taxon>
        <taxon>Metazoa</taxon>
        <taxon>Ecdysozoa</taxon>
        <taxon>Arthropoda</taxon>
        <taxon>Hexapoda</taxon>
        <taxon>Insecta</taxon>
        <taxon>Pterygota</taxon>
        <taxon>Neoptera</taxon>
        <taxon>Paraneoptera</taxon>
        <taxon>Hemiptera</taxon>
        <taxon>Sternorrhyncha</taxon>
        <taxon>Psylloidea</taxon>
        <taxon>Psyllidae</taxon>
        <taxon>Psyllinae</taxon>
        <taxon>Cacopsylla</taxon>
    </lineage>
</organism>
<dbReference type="AlphaFoldDB" id="A0A8D8WZU9"/>
<evidence type="ECO:0000313" key="1">
    <source>
        <dbReference type="EMBL" id="CAG6676579.1"/>
    </source>
</evidence>
<dbReference type="PANTHER" id="PTHR12984:SF16">
    <property type="entry name" value="BLACK MATCH, ISOFORM H"/>
    <property type="match status" value="1"/>
</dbReference>
<dbReference type="InterPro" id="IPR011989">
    <property type="entry name" value="ARM-like"/>
</dbReference>
<name>A0A8D8WZU9_9HEMI</name>
<protein>
    <submittedName>
        <fullName evidence="1">SCY1-like protein 2</fullName>
    </submittedName>
</protein>
<dbReference type="PANTHER" id="PTHR12984">
    <property type="entry name" value="SCY1-RELATED S/T PROTEIN KINASE-LIKE"/>
    <property type="match status" value="1"/>
</dbReference>
<accession>A0A8D8WZU9</accession>
<dbReference type="Gene3D" id="1.25.10.10">
    <property type="entry name" value="Leucine-rich Repeat Variant"/>
    <property type="match status" value="1"/>
</dbReference>
<proteinExistence type="predicted"/>
<reference evidence="1" key="1">
    <citation type="submission" date="2021-05" db="EMBL/GenBank/DDBJ databases">
        <authorList>
            <person name="Alioto T."/>
            <person name="Alioto T."/>
            <person name="Gomez Garrido J."/>
        </authorList>
    </citation>
    <scope>NUCLEOTIDE SEQUENCE</scope>
</reference>